<feature type="compositionally biased region" description="Polar residues" evidence="5">
    <location>
        <begin position="81"/>
        <end position="90"/>
    </location>
</feature>
<evidence type="ECO:0000256" key="1">
    <source>
        <dbReference type="ARBA" id="ARBA00022618"/>
    </source>
</evidence>
<feature type="domain" description="Cyclin-like" evidence="6">
    <location>
        <begin position="550"/>
        <end position="634"/>
    </location>
</feature>
<dbReference type="CDD" id="cd20507">
    <property type="entry name" value="CYCLIN_CCNB1-like_rpt1"/>
    <property type="match status" value="1"/>
</dbReference>
<keyword evidence="3" id="KW-0131">Cell cycle</keyword>
<dbReference type="EMBL" id="CAKLBY020000380">
    <property type="protein sequence ID" value="CAK7947717.1"/>
    <property type="molecule type" value="Genomic_DNA"/>
</dbReference>
<evidence type="ECO:0000256" key="4">
    <source>
        <dbReference type="RuleBase" id="RU000383"/>
    </source>
</evidence>
<feature type="domain" description="Cyclin-like" evidence="6">
    <location>
        <begin position="647"/>
        <end position="733"/>
    </location>
</feature>
<name>A0AAV1VN71_9STRA</name>
<dbReference type="PROSITE" id="PS00292">
    <property type="entry name" value="CYCLINS"/>
    <property type="match status" value="1"/>
</dbReference>
<dbReference type="Gene3D" id="1.10.472.10">
    <property type="entry name" value="Cyclin-like"/>
    <property type="match status" value="2"/>
</dbReference>
<dbReference type="SUPFAM" id="SSF47954">
    <property type="entry name" value="Cyclin-like"/>
    <property type="match status" value="2"/>
</dbReference>
<dbReference type="InterPro" id="IPR039361">
    <property type="entry name" value="Cyclin"/>
</dbReference>
<dbReference type="InterPro" id="IPR013763">
    <property type="entry name" value="Cyclin-like_dom"/>
</dbReference>
<reference evidence="8" key="1">
    <citation type="submission" date="2024-01" db="EMBL/GenBank/DDBJ databases">
        <authorList>
            <person name="Webb A."/>
        </authorList>
    </citation>
    <scope>NUCLEOTIDE SEQUENCE</scope>
    <source>
        <strain evidence="8">Pm1</strain>
    </source>
</reference>
<evidence type="ECO:0000313" key="8">
    <source>
        <dbReference type="EMBL" id="CAK7947717.1"/>
    </source>
</evidence>
<dbReference type="PANTHER" id="PTHR10177">
    <property type="entry name" value="CYCLINS"/>
    <property type="match status" value="1"/>
</dbReference>
<dbReference type="GO" id="GO:0051301">
    <property type="term" value="P:cell division"/>
    <property type="evidence" value="ECO:0007669"/>
    <property type="project" value="UniProtKB-KW"/>
</dbReference>
<dbReference type="SMART" id="SM01332">
    <property type="entry name" value="Cyclin_C"/>
    <property type="match status" value="1"/>
</dbReference>
<dbReference type="InterPro" id="IPR048258">
    <property type="entry name" value="Cyclins_cyclin-box"/>
</dbReference>
<dbReference type="InterPro" id="IPR004367">
    <property type="entry name" value="Cyclin_C-dom"/>
</dbReference>
<protein>
    <recommendedName>
        <fullName evidence="10">Cyclin N-terminal domain-containing protein</fullName>
    </recommendedName>
</protein>
<dbReference type="SMART" id="SM00385">
    <property type="entry name" value="CYCLIN"/>
    <property type="match status" value="2"/>
</dbReference>
<comment type="caution">
    <text evidence="8">The sequence shown here is derived from an EMBL/GenBank/DDBJ whole genome shotgun (WGS) entry which is preliminary data.</text>
</comment>
<evidence type="ECO:0000256" key="2">
    <source>
        <dbReference type="ARBA" id="ARBA00023127"/>
    </source>
</evidence>
<dbReference type="Proteomes" id="UP001162060">
    <property type="component" value="Unassembled WGS sequence"/>
</dbReference>
<evidence type="ECO:0000256" key="5">
    <source>
        <dbReference type="SAM" id="MobiDB-lite"/>
    </source>
</evidence>
<dbReference type="Pfam" id="PF00134">
    <property type="entry name" value="Cyclin_N"/>
    <property type="match status" value="1"/>
</dbReference>
<evidence type="ECO:0000259" key="7">
    <source>
        <dbReference type="SMART" id="SM01332"/>
    </source>
</evidence>
<organism evidence="8 9">
    <name type="scientific">Peronospora matthiolae</name>
    <dbReference type="NCBI Taxonomy" id="2874970"/>
    <lineage>
        <taxon>Eukaryota</taxon>
        <taxon>Sar</taxon>
        <taxon>Stramenopiles</taxon>
        <taxon>Oomycota</taxon>
        <taxon>Peronosporomycetes</taxon>
        <taxon>Peronosporales</taxon>
        <taxon>Peronosporaceae</taxon>
        <taxon>Peronospora</taxon>
    </lineage>
</organism>
<evidence type="ECO:0008006" key="10">
    <source>
        <dbReference type="Google" id="ProtNLM"/>
    </source>
</evidence>
<gene>
    <name evidence="8" type="ORF">PM001_LOCUS32867</name>
</gene>
<dbReference type="InterPro" id="IPR006671">
    <property type="entry name" value="Cyclin_N"/>
</dbReference>
<feature type="region of interest" description="Disordered" evidence="5">
    <location>
        <begin position="34"/>
        <end position="90"/>
    </location>
</feature>
<proteinExistence type="inferred from homology"/>
<feature type="compositionally biased region" description="Basic residues" evidence="5">
    <location>
        <begin position="39"/>
        <end position="48"/>
    </location>
</feature>
<feature type="domain" description="Cyclin C-terminal" evidence="7">
    <location>
        <begin position="643"/>
        <end position="762"/>
    </location>
</feature>
<accession>A0AAV1VN71</accession>
<keyword evidence="2 4" id="KW-0195">Cyclin</keyword>
<sequence length="769" mass="84641">MVFTGISKLIRLQLQLLGGAFNAEDHERRLQQQLEKKAEKKQRKLARRAARENRRAQRKQRRTLLSPTVVAEPTNEEERSQSSIDYSGKQPQVQPASCSLVWARTAEARTKVPGAIGIAGGLKSKPSGGRWHATRGKGPERVDLTPEEAEVTSLSVLQVASNEHQLPSEFISEYEAKLEQKQREFYDSLGGYSTVDEEEDDELHELLVVNQRASDTRISIELSSTDTRKAAESVEPTKTDVSKLCETQGQEEAGSASPGVNLTDVLSSASKPRLDAILSLTRLIETDSEDVDVDPCAGVAFEGNSVFDEQEGSHSLFLANHVFEGHCISPAHSSSLISDQSSCVTSIAVHKCGADPDRCAVENDVKVGGENEVIIKQFDEIKHDKERLLGVSVLLNQAHAEVLPETCALFCRAVSEATKLNDTLCSESSVESDFLGKLNGPKGVEVEISGTSGAVNIVKSGSRIGDLVEPQRFARADLSGQQVKASDLSPHLTVQSCRIAAGNYSPGMVDEYACAIYKNLRDREHRYHVTEDIFAEQQTVQPQMRAVLVDWLVEVHQRFELEAQTLYLTVNYVDRYLAQVPVNIQRFQLVGVAALLIASKFEEIYPCDMDDLLYICERSYSKADLVECERDLLNVFAFNLAVPTVSSFLGYFLEQCEEDKLIGQLANLFAECSLLDFGFGAKYEPSIVACACLLAASCYVGNQGPRLVWNYRLVELTGYAIETIIPCTQKLQTILANPTKLTAVATKYSDKAFGEVACLPLEGLNALLC</sequence>
<evidence type="ECO:0000256" key="3">
    <source>
        <dbReference type="ARBA" id="ARBA00023306"/>
    </source>
</evidence>
<evidence type="ECO:0000259" key="6">
    <source>
        <dbReference type="SMART" id="SM00385"/>
    </source>
</evidence>
<dbReference type="Pfam" id="PF02984">
    <property type="entry name" value="Cyclin_C"/>
    <property type="match status" value="1"/>
</dbReference>
<comment type="similarity">
    <text evidence="4">Belongs to the cyclin family.</text>
</comment>
<evidence type="ECO:0000313" key="9">
    <source>
        <dbReference type="Proteomes" id="UP001162060"/>
    </source>
</evidence>
<dbReference type="InterPro" id="IPR036915">
    <property type="entry name" value="Cyclin-like_sf"/>
</dbReference>
<dbReference type="AlphaFoldDB" id="A0AAV1VN71"/>
<keyword evidence="1" id="KW-0132">Cell division</keyword>
<dbReference type="FunFam" id="1.10.472.10:FF:000001">
    <property type="entry name" value="G2/mitotic-specific cyclin"/>
    <property type="match status" value="1"/>
</dbReference>